<dbReference type="GO" id="GO:0005576">
    <property type="term" value="C:extracellular region"/>
    <property type="evidence" value="ECO:0007669"/>
    <property type="project" value="UniProtKB-SubCell"/>
</dbReference>
<evidence type="ECO:0000256" key="19">
    <source>
        <dbReference type="PIRSR" id="PIRSR600823-4"/>
    </source>
</evidence>
<protein>
    <recommendedName>
        <fullName evidence="4 21">Peroxidase</fullName>
        <ecNumber evidence="4 21">1.11.1.7</ecNumber>
    </recommendedName>
</protein>
<feature type="binding site" evidence="18">
    <location>
        <position position="69"/>
    </location>
    <ligand>
        <name>Ca(2+)</name>
        <dbReference type="ChEBI" id="CHEBI:29108"/>
        <label>1</label>
    </ligand>
</feature>
<keyword evidence="15 21" id="KW-0376">Hydrogen peroxide</keyword>
<keyword evidence="6 21" id="KW-0575">Peroxidase</keyword>
<name>A0A2U1KCI8_ARTAN</name>
<evidence type="ECO:0000256" key="13">
    <source>
        <dbReference type="ARBA" id="ARBA00023157"/>
    </source>
</evidence>
<dbReference type="EC" id="1.11.1.7" evidence="4 21"/>
<keyword evidence="10 18" id="KW-0106">Calcium</keyword>
<dbReference type="Gene3D" id="1.10.520.10">
    <property type="match status" value="1"/>
</dbReference>
<dbReference type="InterPro" id="IPR000823">
    <property type="entry name" value="Peroxidase_pln"/>
</dbReference>
<keyword evidence="13 20" id="KW-1015">Disulfide bond</keyword>
<dbReference type="FunFam" id="1.10.520.10:FF:000001">
    <property type="entry name" value="Peroxidase"/>
    <property type="match status" value="1"/>
</dbReference>
<feature type="binding site" evidence="18">
    <location>
        <position position="194"/>
    </location>
    <ligand>
        <name>Ca(2+)</name>
        <dbReference type="ChEBI" id="CHEBI:29108"/>
        <label>2</label>
    </ligand>
</feature>
<reference evidence="23 24" key="1">
    <citation type="journal article" date="2018" name="Mol. Plant">
        <title>The genome of Artemisia annua provides insight into the evolution of Asteraceae family and artemisinin biosynthesis.</title>
        <authorList>
            <person name="Shen Q."/>
            <person name="Zhang L."/>
            <person name="Liao Z."/>
            <person name="Wang S."/>
            <person name="Yan T."/>
            <person name="Shi P."/>
            <person name="Liu M."/>
            <person name="Fu X."/>
            <person name="Pan Q."/>
            <person name="Wang Y."/>
            <person name="Lv Z."/>
            <person name="Lu X."/>
            <person name="Zhang F."/>
            <person name="Jiang W."/>
            <person name="Ma Y."/>
            <person name="Chen M."/>
            <person name="Hao X."/>
            <person name="Li L."/>
            <person name="Tang Y."/>
            <person name="Lv G."/>
            <person name="Zhou Y."/>
            <person name="Sun X."/>
            <person name="Brodelius P.E."/>
            <person name="Rose J.K.C."/>
            <person name="Tang K."/>
        </authorList>
    </citation>
    <scope>NUCLEOTIDE SEQUENCE [LARGE SCALE GENOMIC DNA]</scope>
    <source>
        <strain evidence="24">cv. Huhao1</strain>
        <tissue evidence="23">Leaf</tissue>
    </source>
</reference>
<feature type="domain" description="Plant heme peroxidase family profile" evidence="22">
    <location>
        <begin position="24"/>
        <end position="327"/>
    </location>
</feature>
<keyword evidence="9 21" id="KW-0732">Signal</keyword>
<evidence type="ECO:0000256" key="1">
    <source>
        <dbReference type="ARBA" id="ARBA00000189"/>
    </source>
</evidence>
<comment type="function">
    <text evidence="2">Removal of H(2)O(2), oxidation of toxic reductants, biosynthesis and degradation of lignin, suberization, auxin catabolism, response to environmental stresses such as wounding, pathogen attack and oxidative stress. These functions might be dependent on each isozyme/isoform in each plant tissue.</text>
</comment>
<keyword evidence="12 18" id="KW-0408">Iron</keyword>
<feature type="disulfide bond" evidence="20">
    <location>
        <begin position="121"/>
        <end position="323"/>
    </location>
</feature>
<dbReference type="InterPro" id="IPR002016">
    <property type="entry name" value="Haem_peroxidase"/>
</dbReference>
<dbReference type="PRINTS" id="PR00458">
    <property type="entry name" value="PEROXIDASE"/>
</dbReference>
<dbReference type="InterPro" id="IPR033905">
    <property type="entry name" value="Secretory_peroxidase"/>
</dbReference>
<feature type="binding site" evidence="18">
    <location>
        <position position="89"/>
    </location>
    <ligand>
        <name>Ca(2+)</name>
        <dbReference type="ChEBI" id="CHEBI:29108"/>
        <label>1</label>
    </ligand>
</feature>
<feature type="binding site" evidence="18">
    <location>
        <position position="254"/>
    </location>
    <ligand>
        <name>Ca(2+)</name>
        <dbReference type="ChEBI" id="CHEBI:29108"/>
        <label>2</label>
    </ligand>
</feature>
<feature type="disulfide bond" evidence="20">
    <location>
        <begin position="67"/>
        <end position="72"/>
    </location>
</feature>
<gene>
    <name evidence="23" type="ORF">CTI12_AA618810</name>
</gene>
<feature type="binding site" description="axial binding residue" evidence="18">
    <location>
        <position position="193"/>
    </location>
    <ligand>
        <name>heme b</name>
        <dbReference type="ChEBI" id="CHEBI:60344"/>
    </ligand>
    <ligandPart>
        <name>Fe</name>
        <dbReference type="ChEBI" id="CHEBI:18248"/>
    </ligandPart>
</feature>
<feature type="disulfide bond" evidence="20">
    <location>
        <begin position="34"/>
        <end position="115"/>
    </location>
</feature>
<comment type="subcellular location">
    <subcellularLocation>
        <location evidence="21">Secreted</location>
    </subcellularLocation>
</comment>
<dbReference type="InterPro" id="IPR019794">
    <property type="entry name" value="Peroxidases_AS"/>
</dbReference>
<keyword evidence="8 18" id="KW-0479">Metal-binding</keyword>
<comment type="similarity">
    <text evidence="3">Belongs to the peroxidase family. Ascorbate peroxidase subfamily.</text>
</comment>
<feature type="binding site" evidence="17">
    <location>
        <position position="163"/>
    </location>
    <ligand>
        <name>substrate</name>
    </ligand>
</feature>
<dbReference type="STRING" id="35608.A0A2U1KCI8"/>
<organism evidence="23 24">
    <name type="scientific">Artemisia annua</name>
    <name type="common">Sweet wormwood</name>
    <dbReference type="NCBI Taxonomy" id="35608"/>
    <lineage>
        <taxon>Eukaryota</taxon>
        <taxon>Viridiplantae</taxon>
        <taxon>Streptophyta</taxon>
        <taxon>Embryophyta</taxon>
        <taxon>Tracheophyta</taxon>
        <taxon>Spermatophyta</taxon>
        <taxon>Magnoliopsida</taxon>
        <taxon>eudicotyledons</taxon>
        <taxon>Gunneridae</taxon>
        <taxon>Pentapetalae</taxon>
        <taxon>asterids</taxon>
        <taxon>campanulids</taxon>
        <taxon>Asterales</taxon>
        <taxon>Asteraceae</taxon>
        <taxon>Asteroideae</taxon>
        <taxon>Anthemideae</taxon>
        <taxon>Artemisiinae</taxon>
        <taxon>Artemisia</taxon>
    </lineage>
</organism>
<feature type="binding site" evidence="18">
    <location>
        <position position="75"/>
    </location>
    <ligand>
        <name>Ca(2+)</name>
        <dbReference type="ChEBI" id="CHEBI:29108"/>
        <label>1</label>
    </ligand>
</feature>
<evidence type="ECO:0000256" key="15">
    <source>
        <dbReference type="ARBA" id="ARBA00023324"/>
    </source>
</evidence>
<comment type="cofactor">
    <cofactor evidence="18 21">
        <name>Ca(2+)</name>
        <dbReference type="ChEBI" id="CHEBI:29108"/>
    </cofactor>
    <text evidence="18 21">Binds 2 calcium ions per subunit.</text>
</comment>
<dbReference type="InterPro" id="IPR019793">
    <property type="entry name" value="Peroxidases_heam-ligand_BS"/>
</dbReference>
<evidence type="ECO:0000256" key="5">
    <source>
        <dbReference type="ARBA" id="ARBA00022525"/>
    </source>
</evidence>
<keyword evidence="24" id="KW-1185">Reference proteome</keyword>
<dbReference type="GO" id="GO:0042744">
    <property type="term" value="P:hydrogen peroxide catabolic process"/>
    <property type="evidence" value="ECO:0007669"/>
    <property type="project" value="UniProtKB-KW"/>
</dbReference>
<dbReference type="OrthoDB" id="2113341at2759"/>
<dbReference type="CDD" id="cd00693">
    <property type="entry name" value="secretory_peroxidase"/>
    <property type="match status" value="1"/>
</dbReference>
<comment type="caution">
    <text evidence="23">The sequence shown here is derived from an EMBL/GenBank/DDBJ whole genome shotgun (WGS) entry which is preliminary data.</text>
</comment>
<dbReference type="PROSITE" id="PS00435">
    <property type="entry name" value="PEROXIDASE_1"/>
    <property type="match status" value="1"/>
</dbReference>
<proteinExistence type="inferred from homology"/>
<feature type="binding site" evidence="18">
    <location>
        <position position="246"/>
    </location>
    <ligand>
        <name>Ca(2+)</name>
        <dbReference type="ChEBI" id="CHEBI:29108"/>
        <label>2</label>
    </ligand>
</feature>
<feature type="binding site" evidence="18">
    <location>
        <position position="66"/>
    </location>
    <ligand>
        <name>Ca(2+)</name>
        <dbReference type="ChEBI" id="CHEBI:29108"/>
        <label>1</label>
    </ligand>
</feature>
<feature type="active site" description="Proton acceptor" evidence="16">
    <location>
        <position position="65"/>
    </location>
</feature>
<dbReference type="Proteomes" id="UP000245207">
    <property type="component" value="Unassembled WGS sequence"/>
</dbReference>
<dbReference type="InterPro" id="IPR010255">
    <property type="entry name" value="Haem_peroxidase_sf"/>
</dbReference>
<evidence type="ECO:0000256" key="16">
    <source>
        <dbReference type="PIRSR" id="PIRSR600823-1"/>
    </source>
</evidence>
<dbReference type="PROSITE" id="PS00436">
    <property type="entry name" value="PEROXIDASE_2"/>
    <property type="match status" value="1"/>
</dbReference>
<keyword evidence="5 21" id="KW-0964">Secreted</keyword>
<feature type="binding site" evidence="18">
    <location>
        <position position="73"/>
    </location>
    <ligand>
        <name>Ca(2+)</name>
        <dbReference type="ChEBI" id="CHEBI:29108"/>
        <label>1</label>
    </ligand>
</feature>
<evidence type="ECO:0000313" key="23">
    <source>
        <dbReference type="EMBL" id="PWA34474.1"/>
    </source>
</evidence>
<dbReference type="SUPFAM" id="SSF48113">
    <property type="entry name" value="Heme-dependent peroxidases"/>
    <property type="match status" value="1"/>
</dbReference>
<evidence type="ECO:0000256" key="14">
    <source>
        <dbReference type="ARBA" id="ARBA00023180"/>
    </source>
</evidence>
<feature type="disulfide bond" evidence="20">
    <location>
        <begin position="200"/>
        <end position="233"/>
    </location>
</feature>
<dbReference type="EMBL" id="PKPP01022528">
    <property type="protein sequence ID" value="PWA34474.1"/>
    <property type="molecule type" value="Genomic_DNA"/>
</dbReference>
<evidence type="ECO:0000256" key="2">
    <source>
        <dbReference type="ARBA" id="ARBA00002322"/>
    </source>
</evidence>
<dbReference type="Gene3D" id="1.10.420.10">
    <property type="entry name" value="Peroxidase, domain 2"/>
    <property type="match status" value="1"/>
</dbReference>
<dbReference type="GO" id="GO:0046872">
    <property type="term" value="F:metal ion binding"/>
    <property type="evidence" value="ECO:0007669"/>
    <property type="project" value="UniProtKB-UniRule"/>
</dbReference>
<evidence type="ECO:0000256" key="3">
    <source>
        <dbReference type="ARBA" id="ARBA00006873"/>
    </source>
</evidence>
<sequence length="328" mass="35878">MRGFWSFGIIVLGFISILGSVQGGLQIGFYSSSCPKAEKIIKDYVNQHIPNAPSLAATLIRMHFHDCFVRGCDASILLNFTSASGNQTEKVAIPNQTVRGFDFIDRIKSLLEAECPGIVSCADIISLAARDSIVVTGGPSWKVPTGRRDGLLSNASEALAQIPAPFDNITILTQKFVNKSLNLKDLVLLSGAHTIGIAHCPSFSNRLYNFTGRGDQDPSLDSEYADNLRSRKCTTPNDNTTIVEMDPGSRKTFDLSYYSLLLKRRGLFESDSALTRNSNTLTFVNQLLQGSLQNFFSEFALSMEKMNQIGVKTGTTGEIRRNCAVVNS</sequence>
<evidence type="ECO:0000256" key="4">
    <source>
        <dbReference type="ARBA" id="ARBA00012313"/>
    </source>
</evidence>
<feature type="chain" id="PRO_5015375069" description="Peroxidase" evidence="21">
    <location>
        <begin position="24"/>
        <end position="328"/>
    </location>
</feature>
<evidence type="ECO:0000256" key="7">
    <source>
        <dbReference type="ARBA" id="ARBA00022617"/>
    </source>
</evidence>
<comment type="catalytic activity">
    <reaction evidence="1 21">
        <text>2 a phenolic donor + H2O2 = 2 a phenolic radical donor + 2 H2O</text>
        <dbReference type="Rhea" id="RHEA:56136"/>
        <dbReference type="ChEBI" id="CHEBI:15377"/>
        <dbReference type="ChEBI" id="CHEBI:16240"/>
        <dbReference type="ChEBI" id="CHEBI:139520"/>
        <dbReference type="ChEBI" id="CHEBI:139521"/>
        <dbReference type="EC" id="1.11.1.7"/>
    </reaction>
</comment>
<evidence type="ECO:0000256" key="20">
    <source>
        <dbReference type="PIRSR" id="PIRSR600823-5"/>
    </source>
</evidence>
<dbReference type="PRINTS" id="PR00461">
    <property type="entry name" value="PLPEROXIDASE"/>
</dbReference>
<keyword evidence="7 21" id="KW-0349">Heme</keyword>
<feature type="site" description="Transition state stabilizer" evidence="19">
    <location>
        <position position="61"/>
    </location>
</feature>
<comment type="cofactor">
    <cofactor evidence="18 21">
        <name>heme b</name>
        <dbReference type="ChEBI" id="CHEBI:60344"/>
    </cofactor>
    <text evidence="18 21">Binds 1 heme b (iron(II)-protoporphyrin IX) group per subunit.</text>
</comment>
<dbReference type="GO" id="GO:0140825">
    <property type="term" value="F:lactoperoxidase activity"/>
    <property type="evidence" value="ECO:0007669"/>
    <property type="project" value="UniProtKB-EC"/>
</dbReference>
<dbReference type="Pfam" id="PF00141">
    <property type="entry name" value="peroxidase"/>
    <property type="match status" value="1"/>
</dbReference>
<comment type="similarity">
    <text evidence="21">Belongs to the peroxidase family. Classical plant (class III) peroxidase subfamily.</text>
</comment>
<dbReference type="PANTHER" id="PTHR31235">
    <property type="entry name" value="PEROXIDASE 25-RELATED"/>
    <property type="match status" value="1"/>
</dbReference>
<evidence type="ECO:0000313" key="24">
    <source>
        <dbReference type="Proteomes" id="UP000245207"/>
    </source>
</evidence>
<feature type="signal peptide" evidence="21">
    <location>
        <begin position="1"/>
        <end position="23"/>
    </location>
</feature>
<feature type="binding site" evidence="18">
    <location>
        <position position="71"/>
    </location>
    <ligand>
        <name>Ca(2+)</name>
        <dbReference type="ChEBI" id="CHEBI:29108"/>
        <label>1</label>
    </ligand>
</feature>
<evidence type="ECO:0000256" key="12">
    <source>
        <dbReference type="ARBA" id="ARBA00023004"/>
    </source>
</evidence>
<dbReference type="FunFam" id="1.10.420.10:FF:000008">
    <property type="entry name" value="Peroxidase"/>
    <property type="match status" value="1"/>
</dbReference>
<evidence type="ECO:0000256" key="17">
    <source>
        <dbReference type="PIRSR" id="PIRSR600823-2"/>
    </source>
</evidence>
<keyword evidence="11 21" id="KW-0560">Oxidoreductase</keyword>
<keyword evidence="14" id="KW-0325">Glycoprotein</keyword>
<evidence type="ECO:0000256" key="11">
    <source>
        <dbReference type="ARBA" id="ARBA00023002"/>
    </source>
</evidence>
<evidence type="ECO:0000256" key="10">
    <source>
        <dbReference type="ARBA" id="ARBA00022837"/>
    </source>
</evidence>
<dbReference type="AlphaFoldDB" id="A0A2U1KCI8"/>
<accession>A0A2U1KCI8</accession>
<evidence type="ECO:0000256" key="6">
    <source>
        <dbReference type="ARBA" id="ARBA00022559"/>
    </source>
</evidence>
<evidence type="ECO:0000259" key="22">
    <source>
        <dbReference type="PROSITE" id="PS50873"/>
    </source>
</evidence>
<evidence type="ECO:0000256" key="21">
    <source>
        <dbReference type="RuleBase" id="RU362060"/>
    </source>
</evidence>
<dbReference type="GO" id="GO:0020037">
    <property type="term" value="F:heme binding"/>
    <property type="evidence" value="ECO:0007669"/>
    <property type="project" value="UniProtKB-UniRule"/>
</dbReference>
<evidence type="ECO:0000256" key="9">
    <source>
        <dbReference type="ARBA" id="ARBA00022729"/>
    </source>
</evidence>
<dbReference type="GO" id="GO:0006979">
    <property type="term" value="P:response to oxidative stress"/>
    <property type="evidence" value="ECO:0007669"/>
    <property type="project" value="UniProtKB-UniRule"/>
</dbReference>
<evidence type="ECO:0000256" key="8">
    <source>
        <dbReference type="ARBA" id="ARBA00022723"/>
    </source>
</evidence>
<dbReference type="PROSITE" id="PS50873">
    <property type="entry name" value="PEROXIDASE_4"/>
    <property type="match status" value="1"/>
</dbReference>
<evidence type="ECO:0000256" key="18">
    <source>
        <dbReference type="PIRSR" id="PIRSR600823-3"/>
    </source>
</evidence>